<sequence length="204" mass="21471">MRRITLHLSLLALACAVSLAACGNDGDAGSTANSPVTGPGKNTSDEPELPTLPAPRGPALRVDAKYTYKVQVLDAMTTLSLPDKPPLAGTTALAVLLRIEADPANRPIVAPAQDLQINFPSCISDQNQYLACQLDGGTNFLTEDQMRFGAEAAKGISGTLAANTVYYRWAWQLISEKADLTGASLCQVGSKDNCVPIGAIRQDS</sequence>
<gene>
    <name evidence="3" type="ORF">Rhe02_58110</name>
</gene>
<protein>
    <recommendedName>
        <fullName evidence="5">Lipoprotein</fullName>
    </recommendedName>
</protein>
<evidence type="ECO:0000256" key="2">
    <source>
        <dbReference type="SAM" id="SignalP"/>
    </source>
</evidence>
<dbReference type="RefSeq" id="WP_203911521.1">
    <property type="nucleotide sequence ID" value="NZ_BONY01000040.1"/>
</dbReference>
<dbReference type="PROSITE" id="PS51257">
    <property type="entry name" value="PROKAR_LIPOPROTEIN"/>
    <property type="match status" value="1"/>
</dbReference>
<feature type="region of interest" description="Disordered" evidence="1">
    <location>
        <begin position="27"/>
        <end position="58"/>
    </location>
</feature>
<evidence type="ECO:0008006" key="5">
    <source>
        <dbReference type="Google" id="ProtNLM"/>
    </source>
</evidence>
<feature type="compositionally biased region" description="Polar residues" evidence="1">
    <location>
        <begin position="30"/>
        <end position="42"/>
    </location>
</feature>
<reference evidence="3" key="1">
    <citation type="submission" date="2021-01" db="EMBL/GenBank/DDBJ databases">
        <title>Whole genome shotgun sequence of Rhizocola hellebori NBRC 109834.</title>
        <authorList>
            <person name="Komaki H."/>
            <person name="Tamura T."/>
        </authorList>
    </citation>
    <scope>NUCLEOTIDE SEQUENCE</scope>
    <source>
        <strain evidence="3">NBRC 109834</strain>
    </source>
</reference>
<feature type="signal peptide" evidence="2">
    <location>
        <begin position="1"/>
        <end position="20"/>
    </location>
</feature>
<feature type="chain" id="PRO_5039379650" description="Lipoprotein" evidence="2">
    <location>
        <begin position="21"/>
        <end position="204"/>
    </location>
</feature>
<evidence type="ECO:0000313" key="4">
    <source>
        <dbReference type="Proteomes" id="UP000612899"/>
    </source>
</evidence>
<evidence type="ECO:0000256" key="1">
    <source>
        <dbReference type="SAM" id="MobiDB-lite"/>
    </source>
</evidence>
<evidence type="ECO:0000313" key="3">
    <source>
        <dbReference type="EMBL" id="GIH07744.1"/>
    </source>
</evidence>
<keyword evidence="4" id="KW-1185">Reference proteome</keyword>
<dbReference type="AlphaFoldDB" id="A0A8J3QDH0"/>
<proteinExistence type="predicted"/>
<keyword evidence="2" id="KW-0732">Signal</keyword>
<comment type="caution">
    <text evidence="3">The sequence shown here is derived from an EMBL/GenBank/DDBJ whole genome shotgun (WGS) entry which is preliminary data.</text>
</comment>
<organism evidence="3 4">
    <name type="scientific">Rhizocola hellebori</name>
    <dbReference type="NCBI Taxonomy" id="1392758"/>
    <lineage>
        <taxon>Bacteria</taxon>
        <taxon>Bacillati</taxon>
        <taxon>Actinomycetota</taxon>
        <taxon>Actinomycetes</taxon>
        <taxon>Micromonosporales</taxon>
        <taxon>Micromonosporaceae</taxon>
        <taxon>Rhizocola</taxon>
    </lineage>
</organism>
<accession>A0A8J3QDH0</accession>
<dbReference type="EMBL" id="BONY01000040">
    <property type="protein sequence ID" value="GIH07744.1"/>
    <property type="molecule type" value="Genomic_DNA"/>
</dbReference>
<dbReference type="Proteomes" id="UP000612899">
    <property type="component" value="Unassembled WGS sequence"/>
</dbReference>
<name>A0A8J3QDH0_9ACTN</name>